<organism evidence="1 2">
    <name type="scientific">Parelaphostrongylus tenuis</name>
    <name type="common">Meningeal worm</name>
    <dbReference type="NCBI Taxonomy" id="148309"/>
    <lineage>
        <taxon>Eukaryota</taxon>
        <taxon>Metazoa</taxon>
        <taxon>Ecdysozoa</taxon>
        <taxon>Nematoda</taxon>
        <taxon>Chromadorea</taxon>
        <taxon>Rhabditida</taxon>
        <taxon>Rhabditina</taxon>
        <taxon>Rhabditomorpha</taxon>
        <taxon>Strongyloidea</taxon>
        <taxon>Metastrongylidae</taxon>
        <taxon>Parelaphostrongylus</taxon>
    </lineage>
</organism>
<proteinExistence type="predicted"/>
<gene>
    <name evidence="1" type="ORF">KIN20_000257</name>
</gene>
<accession>A0AAD5MAY7</accession>
<evidence type="ECO:0000313" key="2">
    <source>
        <dbReference type="Proteomes" id="UP001196413"/>
    </source>
</evidence>
<evidence type="ECO:0000313" key="1">
    <source>
        <dbReference type="EMBL" id="KAJ1345666.1"/>
    </source>
</evidence>
<reference evidence="1" key="1">
    <citation type="submission" date="2021-06" db="EMBL/GenBank/DDBJ databases">
        <title>Parelaphostrongylus tenuis whole genome reference sequence.</title>
        <authorList>
            <person name="Garwood T.J."/>
            <person name="Larsen P.A."/>
            <person name="Fountain-Jones N.M."/>
            <person name="Garbe J.R."/>
            <person name="Macchietto M.G."/>
            <person name="Kania S.A."/>
            <person name="Gerhold R.W."/>
            <person name="Richards J.E."/>
            <person name="Wolf T.M."/>
        </authorList>
    </citation>
    <scope>NUCLEOTIDE SEQUENCE</scope>
    <source>
        <strain evidence="1">MNPRO001-30</strain>
        <tissue evidence="1">Meninges</tissue>
    </source>
</reference>
<dbReference type="Proteomes" id="UP001196413">
    <property type="component" value="Unassembled WGS sequence"/>
</dbReference>
<keyword evidence="2" id="KW-1185">Reference proteome</keyword>
<comment type="caution">
    <text evidence="1">The sequence shown here is derived from an EMBL/GenBank/DDBJ whole genome shotgun (WGS) entry which is preliminary data.</text>
</comment>
<sequence>MGASARRSQKCLSAYSAFVTEGTKWSSPLLRYLKWLEAERREAVVMNPDFDEIPTHPAKKKLNAEQIMDLTQKFKPVTNPRCALQSDFGSLVSRVALEGFSDDEILKIVRAFKKSWKEVLLKCRRLLEIEPHKKSLFFIDVTGYSIIWTRYSRVRAKPYYLPSSLHQ</sequence>
<dbReference type="AlphaFoldDB" id="A0AAD5MAY7"/>
<dbReference type="EMBL" id="JAHQIW010000050">
    <property type="protein sequence ID" value="KAJ1345666.1"/>
    <property type="molecule type" value="Genomic_DNA"/>
</dbReference>
<protein>
    <submittedName>
        <fullName evidence="1">Uncharacterized protein</fullName>
    </submittedName>
</protein>
<name>A0AAD5MAY7_PARTN</name>